<dbReference type="AlphaFoldDB" id="H3NLZ1"/>
<comment type="caution">
    <text evidence="1">The sequence shown here is derived from an EMBL/GenBank/DDBJ whole genome shotgun (WGS) entry which is preliminary data.</text>
</comment>
<keyword evidence="2" id="KW-1185">Reference proteome</keyword>
<proteinExistence type="predicted"/>
<protein>
    <submittedName>
        <fullName evidence="1">Uncharacterized protein</fullName>
    </submittedName>
</protein>
<organism evidence="1 2">
    <name type="scientific">Helcococcus kunzii ATCC 51366</name>
    <dbReference type="NCBI Taxonomy" id="883114"/>
    <lineage>
        <taxon>Bacteria</taxon>
        <taxon>Bacillati</taxon>
        <taxon>Bacillota</taxon>
        <taxon>Tissierellia</taxon>
        <taxon>Tissierellales</taxon>
        <taxon>Peptoniphilaceae</taxon>
        <taxon>Helcococcus</taxon>
    </lineage>
</organism>
<name>H3NLZ1_9FIRM</name>
<sequence length="40" mass="4612">MRVIMTDLESPIKLNKKLLLCLLISFMLFLTACSNNKNKI</sequence>
<dbReference type="Proteomes" id="UP000004191">
    <property type="component" value="Unassembled WGS sequence"/>
</dbReference>
<evidence type="ECO:0000313" key="2">
    <source>
        <dbReference type="Proteomes" id="UP000004191"/>
    </source>
</evidence>
<dbReference type="HOGENOM" id="CLU_3290610_0_0_9"/>
<accession>H3NLZ1</accession>
<gene>
    <name evidence="1" type="ORF">HMPREF9709_00352</name>
</gene>
<dbReference type="STRING" id="883114.HMPREF9709_00352"/>
<evidence type="ECO:0000313" key="1">
    <source>
        <dbReference type="EMBL" id="EHR35661.1"/>
    </source>
</evidence>
<dbReference type="PROSITE" id="PS51257">
    <property type="entry name" value="PROKAR_LIPOPROTEIN"/>
    <property type="match status" value="1"/>
</dbReference>
<dbReference type="EMBL" id="AGEI01000011">
    <property type="protein sequence ID" value="EHR35661.1"/>
    <property type="molecule type" value="Genomic_DNA"/>
</dbReference>
<reference evidence="1 2" key="1">
    <citation type="submission" date="2012-01" db="EMBL/GenBank/DDBJ databases">
        <title>The Genome Sequence of Helcococcus kunzii ATCC 51366.</title>
        <authorList>
            <consortium name="The Broad Institute Genome Sequencing Platform"/>
            <person name="Earl A."/>
            <person name="Ward D."/>
            <person name="Feldgarden M."/>
            <person name="Gevers D."/>
            <person name="Huys G."/>
            <person name="Young S.K."/>
            <person name="Zeng Q."/>
            <person name="Gargeya S."/>
            <person name="Fitzgerald M."/>
            <person name="Haas B."/>
            <person name="Abouelleil A."/>
            <person name="Alvarado L."/>
            <person name="Arachchi H.M."/>
            <person name="Berlin A."/>
            <person name="Chapman S.B."/>
            <person name="Gearin G."/>
            <person name="Goldberg J."/>
            <person name="Griggs A."/>
            <person name="Gujja S."/>
            <person name="Hansen M."/>
            <person name="Heiman D."/>
            <person name="Howarth C."/>
            <person name="Larimer J."/>
            <person name="Lui A."/>
            <person name="MacDonald P.J.P."/>
            <person name="McCowen C."/>
            <person name="Montmayeur A."/>
            <person name="Murphy C."/>
            <person name="Neiman D."/>
            <person name="Pearson M."/>
            <person name="Priest M."/>
            <person name="Roberts A."/>
            <person name="Saif S."/>
            <person name="Shea T."/>
            <person name="Sisk P."/>
            <person name="Stolte C."/>
            <person name="Sykes S."/>
            <person name="Wortman J."/>
            <person name="Nusbaum C."/>
            <person name="Birren B."/>
        </authorList>
    </citation>
    <scope>NUCLEOTIDE SEQUENCE [LARGE SCALE GENOMIC DNA]</scope>
    <source>
        <strain evidence="1 2">ATCC 51366</strain>
    </source>
</reference>